<feature type="region of interest" description="Disordered" evidence="1">
    <location>
        <begin position="31"/>
        <end position="119"/>
    </location>
</feature>
<dbReference type="RefSeq" id="XP_040587663.1">
    <property type="nucleotide sequence ID" value="XM_040731729.1"/>
</dbReference>
<keyword evidence="2" id="KW-1185">Reference proteome</keyword>
<dbReference type="PANTHER" id="PTHR15141:SF76">
    <property type="entry name" value="TRANSCRIPTION ELONGATION FACTOR B POLYPEPTIDE 3"/>
    <property type="match status" value="1"/>
</dbReference>
<proteinExistence type="predicted"/>
<dbReference type="PANTHER" id="PTHR15141">
    <property type="entry name" value="TRANSCRIPTION ELONGATION FACTOR B POLYPEPTIDE 3"/>
    <property type="match status" value="1"/>
</dbReference>
<dbReference type="Proteomes" id="UP000886700">
    <property type="component" value="Unplaced"/>
</dbReference>
<evidence type="ECO:0000256" key="1">
    <source>
        <dbReference type="SAM" id="MobiDB-lite"/>
    </source>
</evidence>
<feature type="region of interest" description="Disordered" evidence="1">
    <location>
        <begin position="134"/>
        <end position="167"/>
    </location>
</feature>
<feature type="compositionally biased region" description="Polar residues" evidence="1">
    <location>
        <begin position="149"/>
        <end position="158"/>
    </location>
</feature>
<feature type="compositionally biased region" description="Polar residues" evidence="1">
    <location>
        <begin position="263"/>
        <end position="276"/>
    </location>
</feature>
<evidence type="ECO:0000313" key="3">
    <source>
        <dbReference type="RefSeq" id="XP_040587663.1"/>
    </source>
</evidence>
<gene>
    <name evidence="3" type="primary">LOC101832692</name>
</gene>
<feature type="region of interest" description="Disordered" evidence="1">
    <location>
        <begin position="198"/>
        <end position="294"/>
    </location>
</feature>
<dbReference type="InterPro" id="IPR051870">
    <property type="entry name" value="Elongin-A_domain"/>
</dbReference>
<feature type="compositionally biased region" description="Polar residues" evidence="1">
    <location>
        <begin position="55"/>
        <end position="64"/>
    </location>
</feature>
<name>A0ABM2WGP7_MESAU</name>
<organism evidence="2 3">
    <name type="scientific">Mesocricetus auratus</name>
    <name type="common">Golden hamster</name>
    <dbReference type="NCBI Taxonomy" id="10036"/>
    <lineage>
        <taxon>Eukaryota</taxon>
        <taxon>Metazoa</taxon>
        <taxon>Chordata</taxon>
        <taxon>Craniata</taxon>
        <taxon>Vertebrata</taxon>
        <taxon>Euteleostomi</taxon>
        <taxon>Mammalia</taxon>
        <taxon>Eutheria</taxon>
        <taxon>Euarchontoglires</taxon>
        <taxon>Glires</taxon>
        <taxon>Rodentia</taxon>
        <taxon>Myomorpha</taxon>
        <taxon>Muroidea</taxon>
        <taxon>Cricetidae</taxon>
        <taxon>Cricetinae</taxon>
        <taxon>Mesocricetus</taxon>
    </lineage>
</organism>
<dbReference type="GeneID" id="101832692"/>
<evidence type="ECO:0000313" key="2">
    <source>
        <dbReference type="Proteomes" id="UP000886700"/>
    </source>
</evidence>
<accession>A0ABM2WGP7</accession>
<protein>
    <submittedName>
        <fullName evidence="3">Elongin-A3-like</fullName>
    </submittedName>
</protein>
<reference evidence="3" key="1">
    <citation type="submission" date="2025-08" db="UniProtKB">
        <authorList>
            <consortium name="RefSeq"/>
        </authorList>
    </citation>
    <scope>IDENTIFICATION</scope>
    <source>
        <tissue evidence="3">Liver</tissue>
    </source>
</reference>
<sequence>MATGLTGSSESERFGETLREIHVYSLQKEGKVRAACSPSAEPAGRRRQRRRGSFWDSQPGSESQVRAAKPQGIVREPRRLPGLPPVCSKAEAVPAKPKPKPQSLSPLRAKTPGPWIQEGYPEGSFEDCLNYDSSLSSSSTLPPRKRQRTNNCEAQAQSPAAAKVPQSKAQSCKDLNLLLAASPFPEVTYTLQDCFPQEGPEHSSFTNGQEEAPWAWRSSSKTPVYSGHRPARPLPQNSHQGCLAKPHSWWETQGQPAPREDTQLWSQQKGESGTQIHTDKQTHSQTEPQAHLRQQDSLDLKLQALSACILNSEAKKPQGRQTKMIFHAQATSPGQHADLGPGAEAAPKNVHSFNEASGPGLLCRAPPLPLGCSHKTLAKKPAPLMAKAFKDYKNRWSRK</sequence>